<feature type="transmembrane region" description="Helical" evidence="5">
    <location>
        <begin position="127"/>
        <end position="150"/>
    </location>
</feature>
<evidence type="ECO:0000256" key="4">
    <source>
        <dbReference type="ARBA" id="ARBA00023136"/>
    </source>
</evidence>
<feature type="transmembrane region" description="Helical" evidence="5">
    <location>
        <begin position="88"/>
        <end position="107"/>
    </location>
</feature>
<gene>
    <name evidence="6" type="ORF">METZ01_LOCUS93018</name>
</gene>
<evidence type="ECO:0000256" key="1">
    <source>
        <dbReference type="ARBA" id="ARBA00004141"/>
    </source>
</evidence>
<feature type="transmembrane region" description="Helical" evidence="5">
    <location>
        <begin position="6"/>
        <end position="22"/>
    </location>
</feature>
<evidence type="ECO:0000256" key="3">
    <source>
        <dbReference type="ARBA" id="ARBA00022989"/>
    </source>
</evidence>
<proteinExistence type="predicted"/>
<feature type="transmembrane region" description="Helical" evidence="5">
    <location>
        <begin position="61"/>
        <end position="81"/>
    </location>
</feature>
<keyword evidence="4 5" id="KW-0472">Membrane</keyword>
<feature type="transmembrane region" description="Helical" evidence="5">
    <location>
        <begin position="162"/>
        <end position="183"/>
    </location>
</feature>
<evidence type="ECO:0000256" key="2">
    <source>
        <dbReference type="ARBA" id="ARBA00022692"/>
    </source>
</evidence>
<evidence type="ECO:0000313" key="6">
    <source>
        <dbReference type="EMBL" id="SVA40164.1"/>
    </source>
</evidence>
<dbReference type="EMBL" id="UINC01008937">
    <property type="protein sequence ID" value="SVA40164.1"/>
    <property type="molecule type" value="Genomic_DNA"/>
</dbReference>
<dbReference type="InterPro" id="IPR002781">
    <property type="entry name" value="TM_pro_TauE-like"/>
</dbReference>
<dbReference type="GO" id="GO:0016020">
    <property type="term" value="C:membrane"/>
    <property type="evidence" value="ECO:0007669"/>
    <property type="project" value="UniProtKB-SubCell"/>
</dbReference>
<sequence>MFGIGGGVLLVPVLIFIFYGMGMEESVVVYMAIGTALSSIIFSGISSAHSHHSKKCVEWKLVFPLSLGMIVGALIGSRYATSMSSDDLKLIITIFLIAVGGEMLFGYTKLLSSRRKLVSISNTLAPIHGGWIGFLSSILGIGGGSFTTPLMTLAGYNIRQGIGTAAACGVPIALAGAMGYLYFGQTHPNLPTGATGFIFWPAVLGIASASIITARIGSNIAHSISEQILKRLFGVLLVIAAIMVTRS</sequence>
<protein>
    <recommendedName>
        <fullName evidence="7">Membrane transporter protein</fullName>
    </recommendedName>
</protein>
<feature type="transmembrane region" description="Helical" evidence="5">
    <location>
        <begin position="195"/>
        <end position="216"/>
    </location>
</feature>
<dbReference type="AlphaFoldDB" id="A0A381VIY0"/>
<feature type="transmembrane region" description="Helical" evidence="5">
    <location>
        <begin position="29"/>
        <end position="49"/>
    </location>
</feature>
<comment type="subcellular location">
    <subcellularLocation>
        <location evidence="1">Membrane</location>
        <topology evidence="1">Multi-pass membrane protein</topology>
    </subcellularLocation>
</comment>
<name>A0A381VIY0_9ZZZZ</name>
<dbReference type="PANTHER" id="PTHR43483">
    <property type="entry name" value="MEMBRANE TRANSPORTER PROTEIN HI_0806-RELATED"/>
    <property type="match status" value="1"/>
</dbReference>
<organism evidence="6">
    <name type="scientific">marine metagenome</name>
    <dbReference type="NCBI Taxonomy" id="408172"/>
    <lineage>
        <taxon>unclassified sequences</taxon>
        <taxon>metagenomes</taxon>
        <taxon>ecological metagenomes</taxon>
    </lineage>
</organism>
<dbReference type="PANTHER" id="PTHR43483:SF3">
    <property type="entry name" value="MEMBRANE TRANSPORTER PROTEIN HI_0806-RELATED"/>
    <property type="match status" value="1"/>
</dbReference>
<evidence type="ECO:0000256" key="5">
    <source>
        <dbReference type="SAM" id="Phobius"/>
    </source>
</evidence>
<dbReference type="Pfam" id="PF01925">
    <property type="entry name" value="TauE"/>
    <property type="match status" value="1"/>
</dbReference>
<feature type="transmembrane region" description="Helical" evidence="5">
    <location>
        <begin position="228"/>
        <end position="245"/>
    </location>
</feature>
<evidence type="ECO:0008006" key="7">
    <source>
        <dbReference type="Google" id="ProtNLM"/>
    </source>
</evidence>
<keyword evidence="2 5" id="KW-0812">Transmembrane</keyword>
<reference evidence="6" key="1">
    <citation type="submission" date="2018-05" db="EMBL/GenBank/DDBJ databases">
        <authorList>
            <person name="Lanie J.A."/>
            <person name="Ng W.-L."/>
            <person name="Kazmierczak K.M."/>
            <person name="Andrzejewski T.M."/>
            <person name="Davidsen T.M."/>
            <person name="Wayne K.J."/>
            <person name="Tettelin H."/>
            <person name="Glass J.I."/>
            <person name="Rusch D."/>
            <person name="Podicherti R."/>
            <person name="Tsui H.-C.T."/>
            <person name="Winkler M.E."/>
        </authorList>
    </citation>
    <scope>NUCLEOTIDE SEQUENCE</scope>
</reference>
<keyword evidence="3 5" id="KW-1133">Transmembrane helix</keyword>
<accession>A0A381VIY0</accession>